<dbReference type="EMBL" id="BKCJ011805323">
    <property type="protein sequence ID" value="GFD54386.1"/>
    <property type="molecule type" value="Genomic_DNA"/>
</dbReference>
<name>A0A699X974_TANCI</name>
<accession>A0A699X974</accession>
<gene>
    <name evidence="2" type="ORF">Tci_926355</name>
</gene>
<dbReference type="AlphaFoldDB" id="A0A699X974"/>
<proteinExistence type="predicted"/>
<organism evidence="2">
    <name type="scientific">Tanacetum cinerariifolium</name>
    <name type="common">Dalmatian daisy</name>
    <name type="synonym">Chrysanthemum cinerariifolium</name>
    <dbReference type="NCBI Taxonomy" id="118510"/>
    <lineage>
        <taxon>Eukaryota</taxon>
        <taxon>Viridiplantae</taxon>
        <taxon>Streptophyta</taxon>
        <taxon>Embryophyta</taxon>
        <taxon>Tracheophyta</taxon>
        <taxon>Spermatophyta</taxon>
        <taxon>Magnoliopsida</taxon>
        <taxon>eudicotyledons</taxon>
        <taxon>Gunneridae</taxon>
        <taxon>Pentapetalae</taxon>
        <taxon>asterids</taxon>
        <taxon>campanulids</taxon>
        <taxon>Asterales</taxon>
        <taxon>Asteraceae</taxon>
        <taxon>Asteroideae</taxon>
        <taxon>Anthemideae</taxon>
        <taxon>Anthemidinae</taxon>
        <taxon>Tanacetum</taxon>
    </lineage>
</organism>
<evidence type="ECO:0000256" key="1">
    <source>
        <dbReference type="SAM" id="MobiDB-lite"/>
    </source>
</evidence>
<feature type="region of interest" description="Disordered" evidence="1">
    <location>
        <begin position="57"/>
        <end position="77"/>
    </location>
</feature>
<sequence length="77" mass="8626">RRESYNSIASIISPNYVFDNLRTRYGAELDAPQYYQNGEPARITAHQFASIHRSIVAEQLPKPEDADGSGSDPEQSE</sequence>
<comment type="caution">
    <text evidence="2">The sequence shown here is derived from an EMBL/GenBank/DDBJ whole genome shotgun (WGS) entry which is preliminary data.</text>
</comment>
<feature type="non-terminal residue" evidence="2">
    <location>
        <position position="1"/>
    </location>
</feature>
<reference evidence="2" key="1">
    <citation type="journal article" date="2019" name="Sci. Rep.">
        <title>Draft genome of Tanacetum cinerariifolium, the natural source of mosquito coil.</title>
        <authorList>
            <person name="Yamashiro T."/>
            <person name="Shiraishi A."/>
            <person name="Satake H."/>
            <person name="Nakayama K."/>
        </authorList>
    </citation>
    <scope>NUCLEOTIDE SEQUENCE</scope>
</reference>
<protein>
    <submittedName>
        <fullName evidence="2">Uncharacterized protein</fullName>
    </submittedName>
</protein>
<evidence type="ECO:0000313" key="2">
    <source>
        <dbReference type="EMBL" id="GFD54386.1"/>
    </source>
</evidence>